<gene>
    <name evidence="1" type="ORF">SAMN05445060_0880</name>
</gene>
<protein>
    <recommendedName>
        <fullName evidence="3">DUF4245 domain-containing protein</fullName>
    </recommendedName>
</protein>
<evidence type="ECO:0008006" key="3">
    <source>
        <dbReference type="Google" id="ProtNLM"/>
    </source>
</evidence>
<dbReference type="STRING" id="1344003.SAMN05445060_0880"/>
<sequence length="194" mass="20207">MAEKPRILNNSRDMIWSLVPLLLICGVIAVVSGNCSVGLSGTARDDKTPAYDVNTGLRADARTMPFPLRLPVTPEGWKPNSGSTDSAGTGTASNVGYVTARGIYLQLTQSDADEGDLVTKLGGTGMTGAGTVDAAGRQWVRYNESEGDSAAAGTEKVWITDLGDVRIGLSGKADDDDFTTLATAVLAAQPLSRT</sequence>
<keyword evidence="2" id="KW-1185">Reference proteome</keyword>
<dbReference type="AlphaFoldDB" id="A0A1N7DTA8"/>
<dbReference type="Proteomes" id="UP000186218">
    <property type="component" value="Unassembled WGS sequence"/>
</dbReference>
<dbReference type="EMBL" id="FTNT01000002">
    <property type="protein sequence ID" value="SIR78915.1"/>
    <property type="molecule type" value="Genomic_DNA"/>
</dbReference>
<dbReference type="RefSeq" id="WP_076476899.1">
    <property type="nucleotide sequence ID" value="NZ_FTNT01000002.1"/>
</dbReference>
<proteinExistence type="predicted"/>
<name>A0A1N7DTA8_9NOCA</name>
<accession>A0A1N7DTA8</accession>
<dbReference type="OrthoDB" id="4772660at2"/>
<organism evidence="1 2">
    <name type="scientific">Williamsia sterculiae</name>
    <dbReference type="NCBI Taxonomy" id="1344003"/>
    <lineage>
        <taxon>Bacteria</taxon>
        <taxon>Bacillati</taxon>
        <taxon>Actinomycetota</taxon>
        <taxon>Actinomycetes</taxon>
        <taxon>Mycobacteriales</taxon>
        <taxon>Nocardiaceae</taxon>
        <taxon>Williamsia</taxon>
    </lineage>
</organism>
<evidence type="ECO:0000313" key="2">
    <source>
        <dbReference type="Proteomes" id="UP000186218"/>
    </source>
</evidence>
<reference evidence="1 2" key="1">
    <citation type="submission" date="2017-01" db="EMBL/GenBank/DDBJ databases">
        <authorList>
            <person name="Mah S.A."/>
            <person name="Swanson W.J."/>
            <person name="Moy G.W."/>
            <person name="Vacquier V.D."/>
        </authorList>
    </citation>
    <scope>NUCLEOTIDE SEQUENCE [LARGE SCALE GENOMIC DNA]</scope>
    <source>
        <strain evidence="1 2">CPCC 203464</strain>
    </source>
</reference>
<evidence type="ECO:0000313" key="1">
    <source>
        <dbReference type="EMBL" id="SIR78915.1"/>
    </source>
</evidence>
<dbReference type="Pfam" id="PF14030">
    <property type="entry name" value="DUF4245"/>
    <property type="match status" value="1"/>
</dbReference>
<dbReference type="InterPro" id="IPR025339">
    <property type="entry name" value="DUF4245"/>
</dbReference>